<feature type="transmembrane region" description="Helical" evidence="4">
    <location>
        <begin position="133"/>
        <end position="152"/>
    </location>
</feature>
<name>A0A7Y0BQW4_9SPHN</name>
<gene>
    <name evidence="5" type="ORF">HHL27_14770</name>
</gene>
<dbReference type="RefSeq" id="WP_169494210.1">
    <property type="nucleotide sequence ID" value="NZ_JABBGM010000006.1"/>
</dbReference>
<dbReference type="AlphaFoldDB" id="A0A7Y0BQW4"/>
<dbReference type="InterPro" id="IPR011701">
    <property type="entry name" value="MFS"/>
</dbReference>
<dbReference type="Proteomes" id="UP000583556">
    <property type="component" value="Unassembled WGS sequence"/>
</dbReference>
<proteinExistence type="predicted"/>
<feature type="transmembrane region" description="Helical" evidence="4">
    <location>
        <begin position="267"/>
        <end position="286"/>
    </location>
</feature>
<dbReference type="EMBL" id="JABBGM010000006">
    <property type="protein sequence ID" value="NML94935.1"/>
    <property type="molecule type" value="Genomic_DNA"/>
</dbReference>
<evidence type="ECO:0000256" key="2">
    <source>
        <dbReference type="ARBA" id="ARBA00022989"/>
    </source>
</evidence>
<dbReference type="SUPFAM" id="SSF103473">
    <property type="entry name" value="MFS general substrate transporter"/>
    <property type="match status" value="1"/>
</dbReference>
<feature type="transmembrane region" description="Helical" evidence="4">
    <location>
        <begin position="77"/>
        <end position="97"/>
    </location>
</feature>
<keyword evidence="1 4" id="KW-0812">Transmembrane</keyword>
<dbReference type="InterPro" id="IPR036259">
    <property type="entry name" value="MFS_trans_sf"/>
</dbReference>
<evidence type="ECO:0000256" key="3">
    <source>
        <dbReference type="ARBA" id="ARBA00023136"/>
    </source>
</evidence>
<feature type="transmembrane region" description="Helical" evidence="4">
    <location>
        <begin position="352"/>
        <end position="373"/>
    </location>
</feature>
<dbReference type="Gene3D" id="1.20.1250.20">
    <property type="entry name" value="MFS general substrate transporter like domains"/>
    <property type="match status" value="2"/>
</dbReference>
<keyword evidence="3 4" id="KW-0472">Membrane</keyword>
<accession>A0A7Y0BQW4</accession>
<dbReference type="GO" id="GO:0022857">
    <property type="term" value="F:transmembrane transporter activity"/>
    <property type="evidence" value="ECO:0007669"/>
    <property type="project" value="InterPro"/>
</dbReference>
<feature type="transmembrane region" description="Helical" evidence="4">
    <location>
        <begin position="292"/>
        <end position="312"/>
    </location>
</feature>
<sequence length="382" mass="38715">MRGAVRGIGGGVLTVALTIGSVGLLVLGLQPLLLGGLVLERRISEAEIGNLVTVEMLAIALGSLAGVWLFRRANPRAVAILAAIGLAAVDLLCIGGGHDAWLLLLRGAAGLCEGVLVAAALVAIALSAHVERASALFLAGQTLLQAIVAFTLPYVEGAGSAADHVFAALAGAAVLAALLALAVPSTMRPVASDESGGALSPASLVALCCSGLFLGAIVTTWSYLGIWLAKYGHSAKFEGLIVASSLVAQIAGASIAARWGERVHYRTAIAGGALVAGLLIAGFFLARESSAGLVLVGVCFGFVWLFVPPFFAGWLIEIDPARRAVLYLTAFQLGGAAFLPSAAALLVDRWSVDAALCSSGGIFILLSLIVYAATAGNRRAAA</sequence>
<feature type="transmembrane region" description="Helical" evidence="4">
    <location>
        <begin position="103"/>
        <end position="126"/>
    </location>
</feature>
<feature type="transmembrane region" description="Helical" evidence="4">
    <location>
        <begin position="324"/>
        <end position="346"/>
    </location>
</feature>
<reference evidence="5 6" key="1">
    <citation type="submission" date="2020-04" db="EMBL/GenBank/DDBJ databases">
        <title>Novosphingobium sp. TW-4 isolated from soil.</title>
        <authorList>
            <person name="Dahal R.H."/>
            <person name="Chaudhary D.K."/>
        </authorList>
    </citation>
    <scope>NUCLEOTIDE SEQUENCE [LARGE SCALE GENOMIC DNA]</scope>
    <source>
        <strain evidence="5 6">TW-4</strain>
    </source>
</reference>
<evidence type="ECO:0000313" key="6">
    <source>
        <dbReference type="Proteomes" id="UP000583556"/>
    </source>
</evidence>
<dbReference type="Pfam" id="PF07690">
    <property type="entry name" value="MFS_1"/>
    <property type="match status" value="1"/>
</dbReference>
<keyword evidence="2 4" id="KW-1133">Transmembrane helix</keyword>
<feature type="transmembrane region" description="Helical" evidence="4">
    <location>
        <begin position="204"/>
        <end position="228"/>
    </location>
</feature>
<protein>
    <submittedName>
        <fullName evidence="5">MFS transporter</fullName>
    </submittedName>
</protein>
<evidence type="ECO:0000256" key="4">
    <source>
        <dbReference type="SAM" id="Phobius"/>
    </source>
</evidence>
<feature type="transmembrane region" description="Helical" evidence="4">
    <location>
        <begin position="164"/>
        <end position="183"/>
    </location>
</feature>
<keyword evidence="6" id="KW-1185">Reference proteome</keyword>
<evidence type="ECO:0000256" key="1">
    <source>
        <dbReference type="ARBA" id="ARBA00022692"/>
    </source>
</evidence>
<feature type="transmembrane region" description="Helical" evidence="4">
    <location>
        <begin position="51"/>
        <end position="70"/>
    </location>
</feature>
<organism evidence="5 6">
    <name type="scientific">Novosphingobium olei</name>
    <dbReference type="NCBI Taxonomy" id="2728851"/>
    <lineage>
        <taxon>Bacteria</taxon>
        <taxon>Pseudomonadati</taxon>
        <taxon>Pseudomonadota</taxon>
        <taxon>Alphaproteobacteria</taxon>
        <taxon>Sphingomonadales</taxon>
        <taxon>Sphingomonadaceae</taxon>
        <taxon>Novosphingobium</taxon>
    </lineage>
</organism>
<feature type="transmembrane region" description="Helical" evidence="4">
    <location>
        <begin position="12"/>
        <end position="39"/>
    </location>
</feature>
<comment type="caution">
    <text evidence="5">The sequence shown here is derived from an EMBL/GenBank/DDBJ whole genome shotgun (WGS) entry which is preliminary data.</text>
</comment>
<evidence type="ECO:0000313" key="5">
    <source>
        <dbReference type="EMBL" id="NML94935.1"/>
    </source>
</evidence>